<feature type="compositionally biased region" description="Basic and acidic residues" evidence="1">
    <location>
        <begin position="111"/>
        <end position="121"/>
    </location>
</feature>
<evidence type="ECO:0000256" key="1">
    <source>
        <dbReference type="SAM" id="MobiDB-lite"/>
    </source>
</evidence>
<feature type="region of interest" description="Disordered" evidence="1">
    <location>
        <begin position="111"/>
        <end position="142"/>
    </location>
</feature>
<reference evidence="2 3" key="1">
    <citation type="submission" date="2020-07" db="EMBL/GenBank/DDBJ databases">
        <title>Pseudogemmobacter sp. nov., isolated from poultry manure in Taiwan.</title>
        <authorList>
            <person name="Lin S.-Y."/>
            <person name="Tang Y.-S."/>
            <person name="Young C.-C."/>
        </authorList>
    </citation>
    <scope>NUCLEOTIDE SEQUENCE [LARGE SCALE GENOMIC DNA]</scope>
    <source>
        <strain evidence="2 3">CC-YST710</strain>
    </source>
</reference>
<dbReference type="InterPro" id="IPR036390">
    <property type="entry name" value="WH_DNA-bd_sf"/>
</dbReference>
<dbReference type="InterPro" id="IPR036388">
    <property type="entry name" value="WH-like_DNA-bd_sf"/>
</dbReference>
<name>A0ABS8CNP9_9RHOB</name>
<comment type="caution">
    <text evidence="2">The sequence shown here is derived from an EMBL/GenBank/DDBJ whole genome shotgun (WGS) entry which is preliminary data.</text>
</comment>
<dbReference type="SUPFAM" id="SSF46785">
    <property type="entry name" value="Winged helix' DNA-binding domain"/>
    <property type="match status" value="1"/>
</dbReference>
<evidence type="ECO:0000313" key="3">
    <source>
        <dbReference type="Proteomes" id="UP001198571"/>
    </source>
</evidence>
<dbReference type="EMBL" id="JACDXX010000012">
    <property type="protein sequence ID" value="MCB5411031.1"/>
    <property type="molecule type" value="Genomic_DNA"/>
</dbReference>
<organism evidence="2 3">
    <name type="scientific">Pseudogemmobacter faecipullorum</name>
    <dbReference type="NCBI Taxonomy" id="2755041"/>
    <lineage>
        <taxon>Bacteria</taxon>
        <taxon>Pseudomonadati</taxon>
        <taxon>Pseudomonadota</taxon>
        <taxon>Alphaproteobacteria</taxon>
        <taxon>Rhodobacterales</taxon>
        <taxon>Paracoccaceae</taxon>
        <taxon>Pseudogemmobacter</taxon>
    </lineage>
</organism>
<protein>
    <submittedName>
        <fullName evidence="2">Helix-turn-helix domain-containing protein</fullName>
    </submittedName>
</protein>
<dbReference type="Gene3D" id="1.10.10.10">
    <property type="entry name" value="Winged helix-like DNA-binding domain superfamily/Winged helix DNA-binding domain"/>
    <property type="match status" value="1"/>
</dbReference>
<keyword evidence="3" id="KW-1185">Reference proteome</keyword>
<dbReference type="Proteomes" id="UP001198571">
    <property type="component" value="Unassembled WGS sequence"/>
</dbReference>
<gene>
    <name evidence="2" type="ORF">H0485_13610</name>
</gene>
<proteinExistence type="predicted"/>
<sequence length="142" mass="15758">MAKVYSLRGARPGGWAKDRWEWSKRVRRDGDLSPMARLVAHSLAIGFAKSETAECRLGAATLAEDCATSVPTIERAMRDLERAGWIERKGGNAPGVRAAIRFCFPEDRHATATEHPSDFKGEQPSFLPGEQPSDPPIWRNQI</sequence>
<evidence type="ECO:0000313" key="2">
    <source>
        <dbReference type="EMBL" id="MCB5411031.1"/>
    </source>
</evidence>
<accession>A0ABS8CNP9</accession>